<evidence type="ECO:0000313" key="2">
    <source>
        <dbReference type="EMBL" id="KFD58816.1"/>
    </source>
</evidence>
<organism evidence="3">
    <name type="scientific">Trichuris suis</name>
    <name type="common">pig whipworm</name>
    <dbReference type="NCBI Taxonomy" id="68888"/>
    <lineage>
        <taxon>Eukaryota</taxon>
        <taxon>Metazoa</taxon>
        <taxon>Ecdysozoa</taxon>
        <taxon>Nematoda</taxon>
        <taxon>Enoplea</taxon>
        <taxon>Dorylaimia</taxon>
        <taxon>Trichinellida</taxon>
        <taxon>Trichuridae</taxon>
        <taxon>Trichuris</taxon>
    </lineage>
</organism>
<name>A0A085NRL0_9BILA</name>
<evidence type="ECO:0000313" key="3">
    <source>
        <dbReference type="EMBL" id="KFD72106.1"/>
    </source>
</evidence>
<dbReference type="EMBL" id="KL367479">
    <property type="protein sequence ID" value="KFD72106.1"/>
    <property type="molecule type" value="Genomic_DNA"/>
</dbReference>
<dbReference type="Proteomes" id="UP000030764">
    <property type="component" value="Unassembled WGS sequence"/>
</dbReference>
<feature type="compositionally biased region" description="Polar residues" evidence="1">
    <location>
        <begin position="53"/>
        <end position="62"/>
    </location>
</feature>
<dbReference type="EMBL" id="KL363183">
    <property type="protein sequence ID" value="KFD58816.1"/>
    <property type="molecule type" value="Genomic_DNA"/>
</dbReference>
<keyword evidence="4" id="KW-1185">Reference proteome</keyword>
<reference evidence="3 4" key="1">
    <citation type="journal article" date="2014" name="Nat. Genet.">
        <title>Genome and transcriptome of the porcine whipworm Trichuris suis.</title>
        <authorList>
            <person name="Jex A.R."/>
            <person name="Nejsum P."/>
            <person name="Schwarz E.M."/>
            <person name="Hu L."/>
            <person name="Young N.D."/>
            <person name="Hall R.S."/>
            <person name="Korhonen P.K."/>
            <person name="Liao S."/>
            <person name="Thamsborg S."/>
            <person name="Xia J."/>
            <person name="Xu P."/>
            <person name="Wang S."/>
            <person name="Scheerlinck J.P."/>
            <person name="Hofmann A."/>
            <person name="Sternberg P.W."/>
            <person name="Wang J."/>
            <person name="Gasser R.B."/>
        </authorList>
    </citation>
    <scope>NUCLEOTIDE SEQUENCE [LARGE SCALE GENOMIC DNA]</scope>
    <source>
        <strain evidence="3">DCEP-RM93F</strain>
        <strain evidence="2">DCEP-RM93M</strain>
    </source>
</reference>
<evidence type="ECO:0000313" key="4">
    <source>
        <dbReference type="Proteomes" id="UP000030764"/>
    </source>
</evidence>
<dbReference type="Proteomes" id="UP000030758">
    <property type="component" value="Unassembled WGS sequence"/>
</dbReference>
<evidence type="ECO:0000256" key="1">
    <source>
        <dbReference type="SAM" id="MobiDB-lite"/>
    </source>
</evidence>
<protein>
    <submittedName>
        <fullName evidence="3">Uncharacterized protein</fullName>
    </submittedName>
</protein>
<sequence length="75" mass="8509">MTLKAINLLEHKYYVQLMTSMKYGPNRLDSNKKCLHSYPATKRDQHTARKSAKQQNAGNESFTIPVGNFSKAAVH</sequence>
<dbReference type="AlphaFoldDB" id="A0A085NRL0"/>
<proteinExistence type="predicted"/>
<feature type="region of interest" description="Disordered" evidence="1">
    <location>
        <begin position="38"/>
        <end position="75"/>
    </location>
</feature>
<accession>A0A085NRL0</accession>
<gene>
    <name evidence="2" type="ORF">M513_00509</name>
    <name evidence="3" type="ORF">M514_00509</name>
</gene>